<protein>
    <submittedName>
        <fullName evidence="3">Uncharacterized protein LOC111085438 isoform X1</fullName>
    </submittedName>
</protein>
<dbReference type="Proteomes" id="UP000694941">
    <property type="component" value="Unplaced"/>
</dbReference>
<dbReference type="PANTHER" id="PTHR14308:SF0">
    <property type="entry name" value="WAP FOUR-DISULFIDE CORE DOMAIN PROTEIN 1"/>
    <property type="match status" value="1"/>
</dbReference>
<gene>
    <name evidence="3" type="primary">LOC111085438</name>
</gene>
<dbReference type="GeneID" id="111085438"/>
<dbReference type="Pfam" id="PF00095">
    <property type="entry name" value="WAP"/>
    <property type="match status" value="1"/>
</dbReference>
<sequence length="304" mass="34396">MRMQLGITDYGFIDLFLRYLVFIWISRVEFAHGSGDKATNVSEKLHLDSSDYDFSFFEDISNEGLREHMTQLLKDPSLRDCPTPVLPIARVYCSQTLCSSHEDCPDPDFKCCFNGCVFSCQHKIPPPPVIDWQEEPKGVSAIPIYPDNLRNMSDFSSPEVKVCSTSPLPPPSVSLDCPANYVCRIQYIEDPLEGVPNLGVCVPVTFGESSVSDDGKTYLEKAGKETVILPGGCSLSKEKYDQLQELQKRPYIVGCICTLGALECRISRNQLNDSDLNLKSQTKNTFQNFLMFTRRRRKQRNDYN</sequence>
<name>A0ABM1S7T4_LIMPO</name>
<accession>A0ABM1S7T4</accession>
<evidence type="ECO:0000259" key="1">
    <source>
        <dbReference type="PROSITE" id="PS51390"/>
    </source>
</evidence>
<dbReference type="InterPro" id="IPR042357">
    <property type="entry name" value="WFDC1"/>
</dbReference>
<dbReference type="PROSITE" id="PS51390">
    <property type="entry name" value="WAP"/>
    <property type="match status" value="1"/>
</dbReference>
<dbReference type="PANTHER" id="PTHR14308">
    <property type="entry name" value="WAP FOUR-DISULFIDE CORE DOMAIN PROTEIN 1"/>
    <property type="match status" value="1"/>
</dbReference>
<keyword evidence="2" id="KW-1185">Reference proteome</keyword>
<proteinExistence type="predicted"/>
<evidence type="ECO:0000313" key="2">
    <source>
        <dbReference type="Proteomes" id="UP000694941"/>
    </source>
</evidence>
<reference evidence="3" key="1">
    <citation type="submission" date="2025-08" db="UniProtKB">
        <authorList>
            <consortium name="RefSeq"/>
        </authorList>
    </citation>
    <scope>IDENTIFICATION</scope>
    <source>
        <tissue evidence="3">Muscle</tissue>
    </source>
</reference>
<dbReference type="InterPro" id="IPR008197">
    <property type="entry name" value="WAP_dom"/>
</dbReference>
<evidence type="ECO:0000313" key="3">
    <source>
        <dbReference type="RefSeq" id="XP_022239689.1"/>
    </source>
</evidence>
<organism evidence="2 3">
    <name type="scientific">Limulus polyphemus</name>
    <name type="common">Atlantic horseshoe crab</name>
    <dbReference type="NCBI Taxonomy" id="6850"/>
    <lineage>
        <taxon>Eukaryota</taxon>
        <taxon>Metazoa</taxon>
        <taxon>Ecdysozoa</taxon>
        <taxon>Arthropoda</taxon>
        <taxon>Chelicerata</taxon>
        <taxon>Merostomata</taxon>
        <taxon>Xiphosura</taxon>
        <taxon>Limulidae</taxon>
        <taxon>Limulus</taxon>
    </lineage>
</organism>
<dbReference type="RefSeq" id="XP_022239689.1">
    <property type="nucleotide sequence ID" value="XM_022383981.1"/>
</dbReference>
<feature type="domain" description="WAP" evidence="1">
    <location>
        <begin position="74"/>
        <end position="124"/>
    </location>
</feature>